<proteinExistence type="inferred from homology"/>
<dbReference type="EMBL" id="CADCWL010000247">
    <property type="protein sequence ID" value="CAA9584349.1"/>
    <property type="molecule type" value="Genomic_DNA"/>
</dbReference>
<feature type="transmembrane region" description="Helical" evidence="11">
    <location>
        <begin position="131"/>
        <end position="154"/>
    </location>
</feature>
<dbReference type="Pfam" id="PF00528">
    <property type="entry name" value="BPD_transp_1"/>
    <property type="match status" value="1"/>
</dbReference>
<feature type="transmembrane region" description="Helical" evidence="11">
    <location>
        <begin position="12"/>
        <end position="30"/>
    </location>
</feature>
<dbReference type="InterPro" id="IPR000515">
    <property type="entry name" value="MetI-like"/>
</dbReference>
<dbReference type="GO" id="GO:0015099">
    <property type="term" value="F:nickel cation transmembrane transporter activity"/>
    <property type="evidence" value="ECO:0007669"/>
    <property type="project" value="InterPro"/>
</dbReference>
<organism evidence="13">
    <name type="scientific">uncultured Thermomicrobiales bacterium</name>
    <dbReference type="NCBI Taxonomy" id="1645740"/>
    <lineage>
        <taxon>Bacteria</taxon>
        <taxon>Pseudomonadati</taxon>
        <taxon>Thermomicrobiota</taxon>
        <taxon>Thermomicrobia</taxon>
        <taxon>Thermomicrobiales</taxon>
        <taxon>environmental samples</taxon>
    </lineage>
</organism>
<dbReference type="AlphaFoldDB" id="A0A6J4VNS8"/>
<keyword evidence="6 11" id="KW-1133">Transmembrane helix</keyword>
<comment type="subcellular location">
    <subcellularLocation>
        <location evidence="1 11">Cell membrane</location>
        <topology evidence="1 11">Multi-pass membrane protein</topology>
    </subcellularLocation>
</comment>
<dbReference type="SUPFAM" id="SSF161098">
    <property type="entry name" value="MetI-like"/>
    <property type="match status" value="1"/>
</dbReference>
<evidence type="ECO:0000313" key="13">
    <source>
        <dbReference type="EMBL" id="CAA9584349.1"/>
    </source>
</evidence>
<evidence type="ECO:0000256" key="8">
    <source>
        <dbReference type="ARBA" id="ARBA00023112"/>
    </source>
</evidence>
<evidence type="ECO:0000256" key="3">
    <source>
        <dbReference type="ARBA" id="ARBA00022475"/>
    </source>
</evidence>
<evidence type="ECO:0000256" key="10">
    <source>
        <dbReference type="ARBA" id="ARBA00024202"/>
    </source>
</evidence>
<evidence type="ECO:0000256" key="11">
    <source>
        <dbReference type="RuleBase" id="RU363032"/>
    </source>
</evidence>
<gene>
    <name evidence="13" type="ORF">AVDCRST_MAG19-4703</name>
</gene>
<feature type="transmembrane region" description="Helical" evidence="11">
    <location>
        <begin position="274"/>
        <end position="300"/>
    </location>
</feature>
<feature type="transmembrane region" description="Helical" evidence="11">
    <location>
        <begin position="102"/>
        <end position="124"/>
    </location>
</feature>
<name>A0A6J4VNS8_9BACT</name>
<keyword evidence="4" id="KW-0533">Nickel</keyword>
<keyword evidence="5 11" id="KW-0812">Transmembrane</keyword>
<keyword evidence="3" id="KW-1003">Cell membrane</keyword>
<keyword evidence="9 11" id="KW-0472">Membrane</keyword>
<dbReference type="InterPro" id="IPR050045">
    <property type="entry name" value="Opp2B"/>
</dbReference>
<dbReference type="InterPro" id="IPR035906">
    <property type="entry name" value="MetI-like_sf"/>
</dbReference>
<evidence type="ECO:0000256" key="4">
    <source>
        <dbReference type="ARBA" id="ARBA00022596"/>
    </source>
</evidence>
<keyword evidence="2 11" id="KW-0813">Transport</keyword>
<feature type="domain" description="ABC transmembrane type-1" evidence="12">
    <location>
        <begin position="96"/>
        <end position="297"/>
    </location>
</feature>
<evidence type="ECO:0000256" key="2">
    <source>
        <dbReference type="ARBA" id="ARBA00022448"/>
    </source>
</evidence>
<dbReference type="NCBIfam" id="NF045470">
    <property type="entry name" value="Opp2B"/>
    <property type="match status" value="1"/>
</dbReference>
<dbReference type="GO" id="GO:0005886">
    <property type="term" value="C:plasma membrane"/>
    <property type="evidence" value="ECO:0007669"/>
    <property type="project" value="UniProtKB-SubCell"/>
</dbReference>
<dbReference type="PROSITE" id="PS50928">
    <property type="entry name" value="ABC_TM1"/>
    <property type="match status" value="1"/>
</dbReference>
<dbReference type="GO" id="GO:0071916">
    <property type="term" value="F:dipeptide transmembrane transporter activity"/>
    <property type="evidence" value="ECO:0007669"/>
    <property type="project" value="TreeGrafter"/>
</dbReference>
<feature type="transmembrane region" description="Helical" evidence="11">
    <location>
        <begin position="224"/>
        <end position="254"/>
    </location>
</feature>
<reference evidence="13" key="1">
    <citation type="submission" date="2020-02" db="EMBL/GenBank/DDBJ databases">
        <authorList>
            <person name="Meier V. D."/>
        </authorList>
    </citation>
    <scope>NUCLEOTIDE SEQUENCE</scope>
    <source>
        <strain evidence="13">AVDCRST_MAG19</strain>
    </source>
</reference>
<dbReference type="InterPro" id="IPR045621">
    <property type="entry name" value="BPD_transp_1_N"/>
</dbReference>
<protein>
    <submittedName>
        <fullName evidence="13">ABC transporter, permease protein 1 (Cluster 5, nickel/peptides/opines)</fullName>
    </submittedName>
</protein>
<dbReference type="PANTHER" id="PTHR43163">
    <property type="entry name" value="DIPEPTIDE TRANSPORT SYSTEM PERMEASE PROTEIN DPPB-RELATED"/>
    <property type="match status" value="1"/>
</dbReference>
<dbReference type="Pfam" id="PF19300">
    <property type="entry name" value="BPD_transp_1_N"/>
    <property type="match status" value="1"/>
</dbReference>
<evidence type="ECO:0000256" key="7">
    <source>
        <dbReference type="ARBA" id="ARBA00023065"/>
    </source>
</evidence>
<evidence type="ECO:0000256" key="9">
    <source>
        <dbReference type="ARBA" id="ARBA00023136"/>
    </source>
</evidence>
<sequence>MAGYALRRVATTIPVLFAILTLVFLMRPLVPGDPVAIMFFGRSSSPEVVANMRHQLGLDDPLPIQYVRYLGDVLRGDLGTSITTRQPVVQEIAERFPATLQLALGSLAVSCLVGLVAGILAAVYKDTAIDTAAMVFAMAGLSMPGFWFGLVMIYFFSVRLGWFSVIPDGSLKSLVLPALTLGLIASSVVARLVRSAMLEVLGQDFIRTARAKGLRERRVLLRHALGNAMIPVVTIIGLQFGGLLSGAFIIEAVFAWHGIGELAVDALGKRDFPLIQGIVLVIATSYVLVNLLVDLLYAVLDPRITYS</sequence>
<evidence type="ECO:0000259" key="12">
    <source>
        <dbReference type="PROSITE" id="PS50928"/>
    </source>
</evidence>
<keyword evidence="8" id="KW-0921">Nickel transport</keyword>
<accession>A0A6J4VNS8</accession>
<feature type="transmembrane region" description="Helical" evidence="11">
    <location>
        <begin position="174"/>
        <end position="193"/>
    </location>
</feature>
<dbReference type="PANTHER" id="PTHR43163:SF6">
    <property type="entry name" value="DIPEPTIDE TRANSPORT SYSTEM PERMEASE PROTEIN DPPB-RELATED"/>
    <property type="match status" value="1"/>
</dbReference>
<dbReference type="CDD" id="cd06261">
    <property type="entry name" value="TM_PBP2"/>
    <property type="match status" value="1"/>
</dbReference>
<evidence type="ECO:0000256" key="1">
    <source>
        <dbReference type="ARBA" id="ARBA00004651"/>
    </source>
</evidence>
<evidence type="ECO:0000256" key="6">
    <source>
        <dbReference type="ARBA" id="ARBA00022989"/>
    </source>
</evidence>
<dbReference type="Gene3D" id="1.10.3720.10">
    <property type="entry name" value="MetI-like"/>
    <property type="match status" value="1"/>
</dbReference>
<comment type="similarity">
    <text evidence="10">Belongs to the binding-protein-dependent transport system permease family. OppBC subfamily.</text>
</comment>
<evidence type="ECO:0000256" key="5">
    <source>
        <dbReference type="ARBA" id="ARBA00022692"/>
    </source>
</evidence>
<keyword evidence="7" id="KW-0406">Ion transport</keyword>